<name>A0A8B9PAE0_APTOW</name>
<dbReference type="Proteomes" id="UP000694424">
    <property type="component" value="Unplaced"/>
</dbReference>
<reference evidence="1" key="2">
    <citation type="submission" date="2025-09" db="UniProtKB">
        <authorList>
            <consortium name="Ensembl"/>
        </authorList>
    </citation>
    <scope>IDENTIFICATION</scope>
</reference>
<sequence>MEWHVSVFTKYVFLYSEKRYNSKLASSHMFSGSMGEVLSSGCTTVIPVGKLSECTEGISKHYGLCGDLPTAGAVSQCSCDTHVLHRGPVPRQIMKAEETAPTVKFLLQLKQYFSKKPNSYFTFSQLFNIIKLV</sequence>
<dbReference type="AlphaFoldDB" id="A0A8B9PAE0"/>
<keyword evidence="2" id="KW-1185">Reference proteome</keyword>
<reference evidence="1" key="1">
    <citation type="submission" date="2025-08" db="UniProtKB">
        <authorList>
            <consortium name="Ensembl"/>
        </authorList>
    </citation>
    <scope>IDENTIFICATION</scope>
</reference>
<protein>
    <submittedName>
        <fullName evidence="1">Uncharacterized protein</fullName>
    </submittedName>
</protein>
<evidence type="ECO:0000313" key="1">
    <source>
        <dbReference type="Ensembl" id="ENSAOWP00000007896.1"/>
    </source>
</evidence>
<proteinExistence type="predicted"/>
<evidence type="ECO:0000313" key="2">
    <source>
        <dbReference type="Proteomes" id="UP000694424"/>
    </source>
</evidence>
<dbReference type="Ensembl" id="ENSAOWT00000008934.1">
    <property type="protein sequence ID" value="ENSAOWP00000007896.1"/>
    <property type="gene ID" value="ENSAOWG00000005420.1"/>
</dbReference>
<accession>A0A8B9PAE0</accession>
<organism evidence="1 2">
    <name type="scientific">Apteryx owenii</name>
    <name type="common">Little spotted kiwi</name>
    <dbReference type="NCBI Taxonomy" id="8824"/>
    <lineage>
        <taxon>Eukaryota</taxon>
        <taxon>Metazoa</taxon>
        <taxon>Chordata</taxon>
        <taxon>Craniata</taxon>
        <taxon>Vertebrata</taxon>
        <taxon>Euteleostomi</taxon>
        <taxon>Archelosauria</taxon>
        <taxon>Archosauria</taxon>
        <taxon>Dinosauria</taxon>
        <taxon>Saurischia</taxon>
        <taxon>Theropoda</taxon>
        <taxon>Coelurosauria</taxon>
        <taxon>Aves</taxon>
        <taxon>Palaeognathae</taxon>
        <taxon>Apterygiformes</taxon>
        <taxon>Apterygidae</taxon>
        <taxon>Apteryx</taxon>
    </lineage>
</organism>